<evidence type="ECO:0000313" key="1">
    <source>
        <dbReference type="EMBL" id="KAF0898141.1"/>
    </source>
</evidence>
<reference evidence="1 2" key="1">
    <citation type="submission" date="2019-11" db="EMBL/GenBank/DDBJ databases">
        <title>Whole genome sequence of Oryza granulata.</title>
        <authorList>
            <person name="Li W."/>
        </authorList>
    </citation>
    <scope>NUCLEOTIDE SEQUENCE [LARGE SCALE GENOMIC DNA]</scope>
    <source>
        <strain evidence="2">cv. Menghai</strain>
        <tissue evidence="1">Leaf</tissue>
    </source>
</reference>
<comment type="caution">
    <text evidence="1">The sequence shown here is derived from an EMBL/GenBank/DDBJ whole genome shotgun (WGS) entry which is preliminary data.</text>
</comment>
<sequence>MQPTADEEPVAALGKKLAKDAALAGGGGGENTMEVALHNAEAYTGTAGERSSDRRHDRRSAWKALGGIVGCCAAACFPHPPATSPNRRPS</sequence>
<organism evidence="1 2">
    <name type="scientific">Oryza meyeriana var. granulata</name>
    <dbReference type="NCBI Taxonomy" id="110450"/>
    <lineage>
        <taxon>Eukaryota</taxon>
        <taxon>Viridiplantae</taxon>
        <taxon>Streptophyta</taxon>
        <taxon>Embryophyta</taxon>
        <taxon>Tracheophyta</taxon>
        <taxon>Spermatophyta</taxon>
        <taxon>Magnoliopsida</taxon>
        <taxon>Liliopsida</taxon>
        <taxon>Poales</taxon>
        <taxon>Poaceae</taxon>
        <taxon>BOP clade</taxon>
        <taxon>Oryzoideae</taxon>
        <taxon>Oryzeae</taxon>
        <taxon>Oryzinae</taxon>
        <taxon>Oryza</taxon>
        <taxon>Oryza meyeriana</taxon>
    </lineage>
</organism>
<keyword evidence="2" id="KW-1185">Reference proteome</keyword>
<dbReference type="Proteomes" id="UP000479710">
    <property type="component" value="Unassembled WGS sequence"/>
</dbReference>
<gene>
    <name evidence="1" type="ORF">E2562_001789</name>
</gene>
<proteinExistence type="predicted"/>
<name>A0A6G1CDL3_9ORYZ</name>
<accession>A0A6G1CDL3</accession>
<dbReference type="EMBL" id="SPHZ02000009">
    <property type="protein sequence ID" value="KAF0898141.1"/>
    <property type="molecule type" value="Genomic_DNA"/>
</dbReference>
<protein>
    <submittedName>
        <fullName evidence="1">Uncharacterized protein</fullName>
    </submittedName>
</protein>
<dbReference type="AlphaFoldDB" id="A0A6G1CDL3"/>
<evidence type="ECO:0000313" key="2">
    <source>
        <dbReference type="Proteomes" id="UP000479710"/>
    </source>
</evidence>